<organism evidence="4 5">
    <name type="scientific">Hesseltinella vesiculosa</name>
    <dbReference type="NCBI Taxonomy" id="101127"/>
    <lineage>
        <taxon>Eukaryota</taxon>
        <taxon>Fungi</taxon>
        <taxon>Fungi incertae sedis</taxon>
        <taxon>Mucoromycota</taxon>
        <taxon>Mucoromycotina</taxon>
        <taxon>Mucoromycetes</taxon>
        <taxon>Mucorales</taxon>
        <taxon>Cunninghamellaceae</taxon>
        <taxon>Hesseltinella</taxon>
    </lineage>
</organism>
<protein>
    <recommendedName>
        <fullName evidence="3">FHA domain-containing protein</fullName>
    </recommendedName>
</protein>
<dbReference type="CDD" id="cd22701">
    <property type="entry name" value="FHA_FKH1-like"/>
    <property type="match status" value="1"/>
</dbReference>
<dbReference type="InterPro" id="IPR045178">
    <property type="entry name" value="Fhl1/FHA1"/>
</dbReference>
<dbReference type="InterPro" id="IPR000253">
    <property type="entry name" value="FHA_dom"/>
</dbReference>
<name>A0A1X2GYK9_9FUNG</name>
<keyword evidence="1" id="KW-0539">Nucleus</keyword>
<comment type="caution">
    <text evidence="4">The sequence shown here is derived from an EMBL/GenBank/DDBJ whole genome shotgun (WGS) entry which is preliminary data.</text>
</comment>
<dbReference type="InterPro" id="IPR008984">
    <property type="entry name" value="SMAD_FHA_dom_sf"/>
</dbReference>
<feature type="region of interest" description="Disordered" evidence="2">
    <location>
        <begin position="340"/>
        <end position="387"/>
    </location>
</feature>
<evidence type="ECO:0000313" key="5">
    <source>
        <dbReference type="Proteomes" id="UP000242146"/>
    </source>
</evidence>
<dbReference type="SMART" id="SM00240">
    <property type="entry name" value="FHA"/>
    <property type="match status" value="1"/>
</dbReference>
<dbReference type="OrthoDB" id="5954824at2759"/>
<evidence type="ECO:0000259" key="3">
    <source>
        <dbReference type="PROSITE" id="PS50006"/>
    </source>
</evidence>
<dbReference type="Pfam" id="PF00498">
    <property type="entry name" value="FHA"/>
    <property type="match status" value="1"/>
</dbReference>
<feature type="domain" description="FHA" evidence="3">
    <location>
        <begin position="65"/>
        <end position="122"/>
    </location>
</feature>
<reference evidence="4 5" key="1">
    <citation type="submission" date="2016-07" db="EMBL/GenBank/DDBJ databases">
        <title>Pervasive Adenine N6-methylation of Active Genes in Fungi.</title>
        <authorList>
            <consortium name="DOE Joint Genome Institute"/>
            <person name="Mondo S.J."/>
            <person name="Dannebaum R.O."/>
            <person name="Kuo R.C."/>
            <person name="Labutti K."/>
            <person name="Haridas S."/>
            <person name="Kuo A."/>
            <person name="Salamov A."/>
            <person name="Ahrendt S.R."/>
            <person name="Lipzen A."/>
            <person name="Sullivan W."/>
            <person name="Andreopoulos W.B."/>
            <person name="Clum A."/>
            <person name="Lindquist E."/>
            <person name="Daum C."/>
            <person name="Ramamoorthy G.K."/>
            <person name="Gryganskyi A."/>
            <person name="Culley D."/>
            <person name="Magnuson J.K."/>
            <person name="James T.Y."/>
            <person name="O'Malley M.A."/>
            <person name="Stajich J.E."/>
            <person name="Spatafora J.W."/>
            <person name="Visel A."/>
            <person name="Grigoriev I.V."/>
        </authorList>
    </citation>
    <scope>NUCLEOTIDE SEQUENCE [LARGE SCALE GENOMIC DNA]</scope>
    <source>
        <strain evidence="4 5">NRRL 3301</strain>
    </source>
</reference>
<dbReference type="EMBL" id="MCGT01000001">
    <property type="protein sequence ID" value="ORX62734.1"/>
    <property type="molecule type" value="Genomic_DNA"/>
</dbReference>
<sequence>MTSTRSATKEANTFTRHEKQMGLHLLTMPESPVHVRSTPVPEEKCHLYPKLVASNWSCYITGDTIVLGRASVDGPSPKVDVDFHTDMRISRKHAVIKYNKKKSAWELHVFGRNGVKVNHTQFNRSSRVPLTTMTYLNVGDNEFIFVLPESTAKPEQIPSRNVNTTATASTNVIARPKEQQPTEQKLLDLILQVYQTNRKPSLTTQTILNAVMALCKHQGLPNEYTLETMLRALVMDEQYQVAESSFDLTAKQAPEVQWLRPAHLPPLTPETSVSKGHDDKASNDGSMKRRLLDDDDDFVMVGDDDFDQGSVGSWVDPFCGSLPSVSSSCDKLPAAASAKKAPRTLLPAPSQAPPSQSTISPAGRTLSTLSSSSYPGDRWNQPGPTDAGVQCDYSPFWQGPLLSRGQSLMNMYECVVSNRQQHSQEASQPDAGLSPEPLHPSTSGKIRSPLASTFIRDAIDN</sequence>
<feature type="compositionally biased region" description="Polar residues" evidence="2">
    <location>
        <begin position="365"/>
        <end position="374"/>
    </location>
</feature>
<feature type="compositionally biased region" description="Basic and acidic residues" evidence="2">
    <location>
        <begin position="275"/>
        <end position="289"/>
    </location>
</feature>
<dbReference type="AlphaFoldDB" id="A0A1X2GYK9"/>
<feature type="region of interest" description="Disordered" evidence="2">
    <location>
        <begin position="261"/>
        <end position="289"/>
    </location>
</feature>
<dbReference type="GO" id="GO:0043565">
    <property type="term" value="F:sequence-specific DNA binding"/>
    <property type="evidence" value="ECO:0007669"/>
    <property type="project" value="TreeGrafter"/>
</dbReference>
<dbReference type="SUPFAM" id="SSF49879">
    <property type="entry name" value="SMAD/FHA domain"/>
    <property type="match status" value="1"/>
</dbReference>
<gene>
    <name evidence="4" type="ORF">DM01DRAFT_1004366</name>
</gene>
<evidence type="ECO:0000256" key="1">
    <source>
        <dbReference type="ARBA" id="ARBA00023242"/>
    </source>
</evidence>
<proteinExistence type="predicted"/>
<dbReference type="PANTHER" id="PTHR21712:SF29">
    <property type="entry name" value="PRE-RRNA-PROCESSING PROTEIN FHL1"/>
    <property type="match status" value="1"/>
</dbReference>
<feature type="region of interest" description="Disordered" evidence="2">
    <location>
        <begin position="420"/>
        <end position="448"/>
    </location>
</feature>
<dbReference type="Gene3D" id="2.60.200.20">
    <property type="match status" value="1"/>
</dbReference>
<evidence type="ECO:0000313" key="4">
    <source>
        <dbReference type="EMBL" id="ORX62734.1"/>
    </source>
</evidence>
<feature type="compositionally biased region" description="Low complexity" evidence="2">
    <location>
        <begin position="340"/>
        <end position="361"/>
    </location>
</feature>
<dbReference type="GO" id="GO:0060962">
    <property type="term" value="P:regulation of ribosomal protein gene transcription by RNA polymerase II"/>
    <property type="evidence" value="ECO:0007669"/>
    <property type="project" value="InterPro"/>
</dbReference>
<dbReference type="Proteomes" id="UP000242146">
    <property type="component" value="Unassembled WGS sequence"/>
</dbReference>
<dbReference type="PANTHER" id="PTHR21712">
    <property type="entry name" value="PRE-RRNA-PROCESSING PROTEIN FHL1"/>
    <property type="match status" value="1"/>
</dbReference>
<dbReference type="GO" id="GO:0005634">
    <property type="term" value="C:nucleus"/>
    <property type="evidence" value="ECO:0007669"/>
    <property type="project" value="TreeGrafter"/>
</dbReference>
<evidence type="ECO:0000256" key="2">
    <source>
        <dbReference type="SAM" id="MobiDB-lite"/>
    </source>
</evidence>
<accession>A0A1X2GYK9</accession>
<keyword evidence="5" id="KW-1185">Reference proteome</keyword>
<dbReference type="STRING" id="101127.A0A1X2GYK9"/>
<dbReference type="PROSITE" id="PS50006">
    <property type="entry name" value="FHA_DOMAIN"/>
    <property type="match status" value="1"/>
</dbReference>